<feature type="region of interest" description="Disordered" evidence="1">
    <location>
        <begin position="1096"/>
        <end position="1150"/>
    </location>
</feature>
<feature type="region of interest" description="Disordered" evidence="1">
    <location>
        <begin position="943"/>
        <end position="967"/>
    </location>
</feature>
<feature type="compositionally biased region" description="Polar residues" evidence="1">
    <location>
        <begin position="262"/>
        <end position="282"/>
    </location>
</feature>
<sequence>MDSDAPLDYALFQLSPRRSRCELFVSGNGRTEKIASGFLKPFVTHLKVAEEQAAHASQSIKLQVEKLGKGSAWFNKGTLERFVRFVSTPEVLDLVNTFDAETSQLEGARKIYSQGAGDPPPAGTGESETTAAAADMTKKELLRAIDVRLVAVKQDLATACARATSAGFTLDNVSELLLFADHFGAPRLNEACAKFISLCQRRPELISYKNLPPAASSQWKSFDDANVRASSGSDMSIDEPESEPSGSTKPLSGTSDGLRPNKFSNTQQQGESQADPATSQQPKPVVRRFTEKQADKEPIHSSAPEAQPSQQAGGGAASRRLSVQDRINLFESKQKEQSSTSSNSITGGAGKVVTGKGEHRRVPSNTSMEKSVLRRWSGASDMSIDLSVSSNSFFSDKKDGGSCVETPTSVNTQAHSSSKAEEEEVSRLRDSATSRSLLGQKDNTAAGSFSSSIPASATTAAAASTTATTITISSSAGALLSSSKTRDYTEDKEAAISSTQIGSTLKKEQGVNLVNNFTEKLEQHGLSRQSASQTRLRTPPDSNEEALQKDRGAVPPQFKPASEVNSTVRDQEDFPLTSHSKAAIVQQRLRDQEDSRRQPWEISSAVDVVRVKKQQSGKAENELSAVGSWKSLPGKVDEVKAKGSTSYAAPSRSLPVKTKGDETLANETSTAPVFPVKKPNESAQMFDPLTKNSVDQDQVMRPSKGNQELNDELQMKANELEKLFAAHKLRVQNDQMTSSRRSKPSDVQVDNVPKTVGMKPARSLVKEGSSDGPEFDYNLLLKMVHNQDYSNSVKQKLGTLSLSEEIRGNFYEKYMQRRDAKLKEEWVLKRAQKEEKMKAMHESLERSLAEMRAKFPESEDDRDSASAHRPARKTRYFSVCSTSVNKGQATESLMGEQELFDPVRHDQEKSYTDYLSGDSSSRSTNSKKQFSAKVASSSTLQTSVASIPRPSVKAANSASVKRRNVSENTLAQSVPNFSDFRKENTKPSIGVNRITTRTQLRNFSRSKSIVEETNSVLKEEKSQRSQSMRQSTAVSSELKDLLPLNDDKGALVNKVQKSGSKSFLKKGNGINPGAAGYTASMVSDASQNGEDWEEVGCLQEDTPDIIKDEELERTSSEENPRDFQADSDSEKARLSQEYGNTDDLGSENDDTFAMNVSSAAATAASKFGTFAGNVQDSPTESPRSWNPHNFSYTHETSDFDASIDSATGSPISWNSHPLNQMMEADAARTRKKWGSAQMPTMLSTNPSQQPRKDVTKGFKRLLKFGRKSRGADILVNDWVSASTASEGDDDVDDGRDEPRKSRMGYPPLSSYDGFNECEIFSEQAQSLRSSIPNPPANFKLREDHLTGSSLKAPRSFFSLSSFRTKGSESKLR</sequence>
<feature type="compositionally biased region" description="Polar residues" evidence="1">
    <location>
        <begin position="244"/>
        <end position="255"/>
    </location>
</feature>
<reference evidence="3" key="2">
    <citation type="submission" date="2025-08" db="UniProtKB">
        <authorList>
            <consortium name="RefSeq"/>
        </authorList>
    </citation>
    <scope>IDENTIFICATION</scope>
    <source>
        <tissue evidence="3">Leaf</tissue>
    </source>
</reference>
<feature type="region of interest" description="Disordered" evidence="1">
    <location>
        <begin position="1170"/>
        <end position="1192"/>
    </location>
</feature>
<dbReference type="Gramene" id="Aco009502.1.mrna1">
    <property type="protein sequence ID" value="Aco009502.1.mrna1"/>
    <property type="gene ID" value="Aco009502.1.path1"/>
</dbReference>
<keyword evidence="2" id="KW-1185">Reference proteome</keyword>
<reference evidence="2" key="1">
    <citation type="journal article" date="2015" name="Nat. Genet.">
        <title>The pineapple genome and the evolution of CAM photosynthesis.</title>
        <authorList>
            <person name="Ming R."/>
            <person name="VanBuren R."/>
            <person name="Wai C.M."/>
            <person name="Tang H."/>
            <person name="Schatz M.C."/>
            <person name="Bowers J.E."/>
            <person name="Lyons E."/>
            <person name="Wang M.L."/>
            <person name="Chen J."/>
            <person name="Biggers E."/>
            <person name="Zhang J."/>
            <person name="Huang L."/>
            <person name="Zhang L."/>
            <person name="Miao W."/>
            <person name="Zhang J."/>
            <person name="Ye Z."/>
            <person name="Miao C."/>
            <person name="Lin Z."/>
            <person name="Wang H."/>
            <person name="Zhou H."/>
            <person name="Yim W.C."/>
            <person name="Priest H.D."/>
            <person name="Zheng C."/>
            <person name="Woodhouse M."/>
            <person name="Edger P.P."/>
            <person name="Guyot R."/>
            <person name="Guo H.B."/>
            <person name="Guo H."/>
            <person name="Zheng G."/>
            <person name="Singh R."/>
            <person name="Sharma A."/>
            <person name="Min X."/>
            <person name="Zheng Y."/>
            <person name="Lee H."/>
            <person name="Gurtowski J."/>
            <person name="Sedlazeck F.J."/>
            <person name="Harkess A."/>
            <person name="McKain M.R."/>
            <person name="Liao Z."/>
            <person name="Fang J."/>
            <person name="Liu J."/>
            <person name="Zhang X."/>
            <person name="Zhang Q."/>
            <person name="Hu W."/>
            <person name="Qin Y."/>
            <person name="Wang K."/>
            <person name="Chen L.Y."/>
            <person name="Shirley N."/>
            <person name="Lin Y.R."/>
            <person name="Liu L.Y."/>
            <person name="Hernandez A.G."/>
            <person name="Wright C.L."/>
            <person name="Bulone V."/>
            <person name="Tuskan G.A."/>
            <person name="Heath K."/>
            <person name="Zee F."/>
            <person name="Moore P.H."/>
            <person name="Sunkar R."/>
            <person name="Leebens-Mack J.H."/>
            <person name="Mockler T."/>
            <person name="Bennetzen J.L."/>
            <person name="Freeling M."/>
            <person name="Sankoff D."/>
            <person name="Paterson A.H."/>
            <person name="Zhu X."/>
            <person name="Yang X."/>
            <person name="Smith J.A."/>
            <person name="Cushman J.C."/>
            <person name="Paull R.E."/>
            <person name="Yu Q."/>
        </authorList>
    </citation>
    <scope>NUCLEOTIDE SEQUENCE [LARGE SCALE GENOMIC DNA]</scope>
    <source>
        <strain evidence="2">cv. F153</strain>
    </source>
</reference>
<feature type="compositionally biased region" description="Low complexity" evidence="1">
    <location>
        <begin position="445"/>
        <end position="455"/>
    </location>
</feature>
<feature type="region of interest" description="Disordered" evidence="1">
    <location>
        <begin position="1277"/>
        <end position="1308"/>
    </location>
</feature>
<dbReference type="RefSeq" id="XP_020090029.1">
    <property type="nucleotide sequence ID" value="XM_020234440.1"/>
</dbReference>
<feature type="region of interest" description="Disordered" evidence="1">
    <location>
        <begin position="1324"/>
        <end position="1344"/>
    </location>
</feature>
<feature type="compositionally biased region" description="Polar residues" evidence="1">
    <location>
        <begin position="1024"/>
        <end position="1035"/>
    </location>
</feature>
<dbReference type="PANTHER" id="PTHR31008">
    <property type="entry name" value="COP1-INTERACTING PROTEIN-RELATED"/>
    <property type="match status" value="1"/>
</dbReference>
<gene>
    <name evidence="3" type="primary">LOC109711420</name>
</gene>
<feature type="compositionally biased region" description="Basic and acidic residues" evidence="1">
    <location>
        <begin position="1104"/>
        <end position="1134"/>
    </location>
</feature>
<feature type="compositionally biased region" description="Low complexity" evidence="1">
    <location>
        <begin position="301"/>
        <end position="311"/>
    </location>
</feature>
<dbReference type="Proteomes" id="UP000515123">
    <property type="component" value="Linkage group 1"/>
</dbReference>
<feature type="region of interest" description="Disordered" evidence="1">
    <location>
        <begin position="227"/>
        <end position="374"/>
    </location>
</feature>
<evidence type="ECO:0000313" key="3">
    <source>
        <dbReference type="RefSeq" id="XP_020090029.1"/>
    </source>
</evidence>
<feature type="compositionally biased region" description="Polar residues" evidence="1">
    <location>
        <begin position="1174"/>
        <end position="1192"/>
    </location>
</feature>
<feature type="region of interest" description="Disordered" evidence="1">
    <location>
        <begin position="733"/>
        <end position="753"/>
    </location>
</feature>
<feature type="compositionally biased region" description="Polar residues" evidence="1">
    <location>
        <begin position="405"/>
        <end position="417"/>
    </location>
</feature>
<feature type="compositionally biased region" description="Polar residues" evidence="1">
    <location>
        <begin position="433"/>
        <end position="443"/>
    </location>
</feature>
<dbReference type="GeneID" id="109711420"/>
<feature type="compositionally biased region" description="Acidic residues" evidence="1">
    <location>
        <begin position="1286"/>
        <end position="1295"/>
    </location>
</feature>
<name>A0A6P5F298_ANACO</name>
<feature type="compositionally biased region" description="Low complexity" evidence="1">
    <location>
        <begin position="337"/>
        <end position="355"/>
    </location>
</feature>
<protein>
    <submittedName>
        <fullName evidence="3">Uncharacterized protein LOC109711420</fullName>
    </submittedName>
</protein>
<feature type="region of interest" description="Disordered" evidence="1">
    <location>
        <begin position="396"/>
        <end position="455"/>
    </location>
</feature>
<feature type="compositionally biased region" description="Basic and acidic residues" evidence="1">
    <location>
        <begin position="288"/>
        <end position="299"/>
    </location>
</feature>
<organism evidence="2 3">
    <name type="scientific">Ananas comosus</name>
    <name type="common">Pineapple</name>
    <name type="synonym">Ananas ananas</name>
    <dbReference type="NCBI Taxonomy" id="4615"/>
    <lineage>
        <taxon>Eukaryota</taxon>
        <taxon>Viridiplantae</taxon>
        <taxon>Streptophyta</taxon>
        <taxon>Embryophyta</taxon>
        <taxon>Tracheophyta</taxon>
        <taxon>Spermatophyta</taxon>
        <taxon>Magnoliopsida</taxon>
        <taxon>Liliopsida</taxon>
        <taxon>Poales</taxon>
        <taxon>Bromeliaceae</taxon>
        <taxon>Bromelioideae</taxon>
        <taxon>Ananas</taxon>
    </lineage>
</organism>
<feature type="region of interest" description="Disordered" evidence="1">
    <location>
        <begin position="639"/>
        <end position="683"/>
    </location>
</feature>
<dbReference type="PANTHER" id="PTHR31008:SF15">
    <property type="entry name" value="GPI-ANCHORED ADHESIN-LIKE PROTEIN"/>
    <property type="match status" value="1"/>
</dbReference>
<feature type="compositionally biased region" description="Polar residues" evidence="1">
    <location>
        <begin position="526"/>
        <end position="536"/>
    </location>
</feature>
<proteinExistence type="predicted"/>
<dbReference type="OrthoDB" id="767933at2759"/>
<feature type="compositionally biased region" description="Low complexity" evidence="1">
    <location>
        <begin position="123"/>
        <end position="132"/>
    </location>
</feature>
<feature type="region of interest" description="Disordered" evidence="1">
    <location>
        <begin position="1014"/>
        <end position="1036"/>
    </location>
</feature>
<evidence type="ECO:0000313" key="2">
    <source>
        <dbReference type="Proteomes" id="UP000515123"/>
    </source>
</evidence>
<feature type="region of interest" description="Disordered" evidence="1">
    <location>
        <begin position="112"/>
        <end position="132"/>
    </location>
</feature>
<feature type="region of interest" description="Disordered" evidence="1">
    <location>
        <begin position="522"/>
        <end position="580"/>
    </location>
</feature>
<accession>A0A6P5F298</accession>
<evidence type="ECO:0000256" key="1">
    <source>
        <dbReference type="SAM" id="MobiDB-lite"/>
    </source>
</evidence>